<keyword evidence="3" id="KW-1185">Reference proteome</keyword>
<dbReference type="Proteomes" id="UP001233999">
    <property type="component" value="Unassembled WGS sequence"/>
</dbReference>
<protein>
    <submittedName>
        <fullName evidence="2">Uncharacterized protein</fullName>
    </submittedName>
</protein>
<dbReference type="EMBL" id="JASPKZ010010686">
    <property type="protein sequence ID" value="KAJ9573669.1"/>
    <property type="molecule type" value="Genomic_DNA"/>
</dbReference>
<feature type="non-terminal residue" evidence="2">
    <location>
        <position position="63"/>
    </location>
</feature>
<evidence type="ECO:0000313" key="2">
    <source>
        <dbReference type="EMBL" id="KAJ9573669.1"/>
    </source>
</evidence>
<keyword evidence="1" id="KW-0812">Transmembrane</keyword>
<accession>A0AAD7Z4B0</accession>
<dbReference type="AlphaFoldDB" id="A0AAD7Z4B0"/>
<keyword evidence="1" id="KW-0472">Membrane</keyword>
<sequence length="63" mass="7383">HYSVHEGFSTMDVLDTLINEMSKQTYTHHTLFSICKYSLYLLLCIRIFVGSCVFHTKFIKSSF</sequence>
<evidence type="ECO:0000313" key="3">
    <source>
        <dbReference type="Proteomes" id="UP001233999"/>
    </source>
</evidence>
<gene>
    <name evidence="2" type="ORF">L9F63_008939</name>
</gene>
<feature type="transmembrane region" description="Helical" evidence="1">
    <location>
        <begin position="37"/>
        <end position="56"/>
    </location>
</feature>
<feature type="non-terminal residue" evidence="2">
    <location>
        <position position="1"/>
    </location>
</feature>
<comment type="caution">
    <text evidence="2">The sequence shown here is derived from an EMBL/GenBank/DDBJ whole genome shotgun (WGS) entry which is preliminary data.</text>
</comment>
<evidence type="ECO:0000256" key="1">
    <source>
        <dbReference type="SAM" id="Phobius"/>
    </source>
</evidence>
<organism evidence="2 3">
    <name type="scientific">Diploptera punctata</name>
    <name type="common">Pacific beetle cockroach</name>
    <dbReference type="NCBI Taxonomy" id="6984"/>
    <lineage>
        <taxon>Eukaryota</taxon>
        <taxon>Metazoa</taxon>
        <taxon>Ecdysozoa</taxon>
        <taxon>Arthropoda</taxon>
        <taxon>Hexapoda</taxon>
        <taxon>Insecta</taxon>
        <taxon>Pterygota</taxon>
        <taxon>Neoptera</taxon>
        <taxon>Polyneoptera</taxon>
        <taxon>Dictyoptera</taxon>
        <taxon>Blattodea</taxon>
        <taxon>Blaberoidea</taxon>
        <taxon>Blaberidae</taxon>
        <taxon>Diplopterinae</taxon>
        <taxon>Diploptera</taxon>
    </lineage>
</organism>
<keyword evidence="1" id="KW-1133">Transmembrane helix</keyword>
<name>A0AAD7Z4B0_DIPPU</name>
<reference evidence="2" key="1">
    <citation type="journal article" date="2023" name="IScience">
        <title>Live-bearing cockroach genome reveals convergent evolutionary mechanisms linked to viviparity in insects and beyond.</title>
        <authorList>
            <person name="Fouks B."/>
            <person name="Harrison M.C."/>
            <person name="Mikhailova A.A."/>
            <person name="Marchal E."/>
            <person name="English S."/>
            <person name="Carruthers M."/>
            <person name="Jennings E.C."/>
            <person name="Chiamaka E.L."/>
            <person name="Frigard R.A."/>
            <person name="Pippel M."/>
            <person name="Attardo G.M."/>
            <person name="Benoit J.B."/>
            <person name="Bornberg-Bauer E."/>
            <person name="Tobe S.S."/>
        </authorList>
    </citation>
    <scope>NUCLEOTIDE SEQUENCE</scope>
    <source>
        <strain evidence="2">Stay&amp;Tobe</strain>
    </source>
</reference>
<proteinExistence type="predicted"/>
<reference evidence="2" key="2">
    <citation type="submission" date="2023-05" db="EMBL/GenBank/DDBJ databases">
        <authorList>
            <person name="Fouks B."/>
        </authorList>
    </citation>
    <scope>NUCLEOTIDE SEQUENCE</scope>
    <source>
        <strain evidence="2">Stay&amp;Tobe</strain>
        <tissue evidence="2">Testes</tissue>
    </source>
</reference>